<gene>
    <name evidence="14" type="ORF">BQ4739_LOCUS17643</name>
    <name evidence="13" type="ORF">BQ4739_LOCUS8778</name>
</gene>
<feature type="region of interest" description="Disordered" evidence="10">
    <location>
        <begin position="585"/>
        <end position="615"/>
    </location>
</feature>
<name>A0A383VSC7_TETOB</name>
<keyword evidence="9 11" id="KW-0472">Membrane</keyword>
<dbReference type="InterPro" id="IPR027417">
    <property type="entry name" value="P-loop_NTPase"/>
</dbReference>
<feature type="transmembrane region" description="Helical" evidence="11">
    <location>
        <begin position="429"/>
        <end position="449"/>
    </location>
</feature>
<dbReference type="Gene3D" id="3.40.50.300">
    <property type="entry name" value="P-loop containing nucleotide triphosphate hydrolases"/>
    <property type="match status" value="2"/>
</dbReference>
<comment type="similarity">
    <text evidence="2">Belongs to the ABC transporter superfamily. ABCA family. CPR flippase (TC 3.A.1.211) subfamily.</text>
</comment>
<evidence type="ECO:0000313" key="13">
    <source>
        <dbReference type="EMBL" id="SZX68428.1"/>
    </source>
</evidence>
<comment type="subcellular location">
    <subcellularLocation>
        <location evidence="1">Membrane</location>
        <topology evidence="1">Multi-pass membrane protein</topology>
    </subcellularLocation>
</comment>
<evidence type="ECO:0000256" key="3">
    <source>
        <dbReference type="ARBA" id="ARBA00022448"/>
    </source>
</evidence>
<dbReference type="InterPro" id="IPR026082">
    <property type="entry name" value="ABCA"/>
</dbReference>
<dbReference type="EMBL" id="FNXT01000859">
    <property type="protein sequence ID" value="SZX68428.1"/>
    <property type="molecule type" value="Genomic_DNA"/>
</dbReference>
<dbReference type="InterPro" id="IPR013525">
    <property type="entry name" value="ABC2_TM"/>
</dbReference>
<dbReference type="PROSITE" id="PS50893">
    <property type="entry name" value="ABC_TRANSPORTER_2"/>
    <property type="match status" value="2"/>
</dbReference>
<keyword evidence="4 11" id="KW-0812">Transmembrane</keyword>
<evidence type="ECO:0000256" key="7">
    <source>
        <dbReference type="ARBA" id="ARBA00022840"/>
    </source>
</evidence>
<dbReference type="GO" id="GO:0005524">
    <property type="term" value="F:ATP binding"/>
    <property type="evidence" value="ECO:0007669"/>
    <property type="project" value="UniProtKB-KW"/>
</dbReference>
<feature type="transmembrane region" description="Helical" evidence="11">
    <location>
        <begin position="1456"/>
        <end position="1476"/>
    </location>
</feature>
<dbReference type="GO" id="GO:0016887">
    <property type="term" value="F:ATP hydrolysis activity"/>
    <property type="evidence" value="ECO:0007669"/>
    <property type="project" value="InterPro"/>
</dbReference>
<keyword evidence="5" id="KW-0677">Repeat</keyword>
<evidence type="ECO:0000256" key="9">
    <source>
        <dbReference type="ARBA" id="ARBA00023136"/>
    </source>
</evidence>
<dbReference type="GO" id="GO:0005319">
    <property type="term" value="F:lipid transporter activity"/>
    <property type="evidence" value="ECO:0007669"/>
    <property type="project" value="TreeGrafter"/>
</dbReference>
<feature type="transmembrane region" description="Helical" evidence="11">
    <location>
        <begin position="397"/>
        <end position="423"/>
    </location>
</feature>
<keyword evidence="6" id="KW-0547">Nucleotide-binding</keyword>
<keyword evidence="8 11" id="KW-1133">Transmembrane helix</keyword>
<feature type="transmembrane region" description="Helical" evidence="11">
    <location>
        <begin position="458"/>
        <end position="477"/>
    </location>
</feature>
<reference evidence="13 15" key="1">
    <citation type="submission" date="2016-10" db="EMBL/GenBank/DDBJ databases">
        <authorList>
            <person name="Cai Z."/>
        </authorList>
    </citation>
    <scope>NUCLEOTIDE SEQUENCE [LARGE SCALE GENOMIC DNA]</scope>
</reference>
<feature type="compositionally biased region" description="Low complexity" evidence="10">
    <location>
        <begin position="240"/>
        <end position="253"/>
    </location>
</feature>
<sequence length="2052" mass="214996">MAEGQAACTRQQQANAGGSSSSSSSKQMFAAFCAVLYKNGVLQLRGRFGSAWLGALLQIMLPAAVLAVMCIYKHYLPPVHHSQLQQDAYDIDTKWWAGAVPYTGPALQRSSSARILLVPHTAEVAALAARLAKAVSCPDDAYKRLCSPARPSNFPCMFGINKAPPECQEQDVCMTTPACYQAALDHHLQLLPDEQAALQLLHEQPGTIDAVVVFPRAVAAAAAAAATTNNTSGRARKAAARASDSGSYGSSSSSSDALQLLLEYSIRINHTQVPQSRALFDTNSVAPGTTDTPWSMLRLYRRYWFYANLQLAVDRALLGGLQSDSSMPAGLKVKVKPFPWPAMAEDVGAAAASLLVNLLMLCAFLLPTCGVVAVMVREKELRLREFMAILGLPEPAYWASWALTHFTSLAASSMLCALLGRAIFPLSSWGLLLAFYLLLSAALPFSYFISTWFSSSRVAGMATLLIYVLAALPGLLLPHTLPFGSTATFIAACLLPPSAAALFVTSLMKWERRMQGLSLQTLWLPATQSSSFSAGSALVMLAVDALLFAALAWWADKVMPKTYGQVQPPWFFLLPSYWTGRSRDTRSADAATNQTDCDTSTAGAASGQQQQHTNGLSNALSKNVPAYIEVVGLGKTYVGPDGSSRVAVAGLSMQLGAGRVAALLGRNGAGKSTVMHMLTGLLQPSTGTAYIAGADIRTNMAAVRRSLGIVPQVDILWPSLTVREHLQLYAVTKGVAWSEAAAAAEAAAAEVGLSEKLPSLAEELSGGQRRKLSVAVAFLGNPAVVLLDEPTSGMDPGSRAATWQVIRSRRALCVIVLTTHSMAEAEALADDIHVLHEGHLIASGSSTSLTAQYGWGYTLRILLERHPCSQFVDSDGAATTGSRQPPALLQEQQRTKAAAAERDMAAAAAGLVDLVQRRIPEAELLSAAGAELSFRMPGDASEAAAGLLDALAAAQAELGVASYTFSTTTLQEVVLALTDQAAASPGGSGTPGQAATAATAFDLGGAHLAAVTARNGSIAPTTAAAGAAGAAGDLQPAPAAVVAGTAIDQTAASTAAVDAPTDSPGASAHSAAAAAAGWELFWLQSKSLWRKRLLCARRDRLATLLQLLLPVLLVFMGLAACRIEMWGRQQPPLLMSRQRCMQGRPTLLAASSAVMEQQAQRLQQFMDAYPRSDITWMQHHHLYQPSAADSSPKHTLEQQLLQQWDDVTPTYDAVFVHHLPTAEELLTSLSPSVLEITLLANQSAIAAIPAALNQATSALLRMMLAAKEAAGIKQLVAGDAQEGGSCSSDDAADSEISSASDMSSGNACGATGDTQQQYPTATAAAEPATGAPAGKYFEAAAVPSCCSISASSQPLPLIPGETFFKLSQELTALGFVLCASIALSLLAASFAPFLIRERENNSKYLQTLSGATPAATWLSNFAWDAGIYGIAAAAMLALLAAHTLHVPQLDGPRAAALAAVLLAYGPASICLTYLAQQAFGDEMVALQVLSAAYLVTGFLGVVVTTMLQLLGMFRYQPRLYVISEYLKVVLRIASPSYCFAQAQLDIIMTYADPGSSTPYTLPLQETDPFSFDILGIALLHLTGQALVFGAAAVLLDTGLLQLLWRSSTIATKRKHTARPIADIIKPSSTSPANKEQGVGAGKDSCATSEEGKSADSVASAGGGSSQQAMVVFDNVSKSYAKGPASRDRVPALSQLSQRIYAGECFALLGANGAGKTTAIKILTGEVKPDAGDAFVSGYSVTQQLAAAQHCIGYSPQFEALTPGLTGRELLLLYAALRGVKCEQQAAQMAQQLLQALGLEGLADVPCGAYSGGNKARLSVAVALVAQPQLVVLDEPSTGMDAAARHALWKVLQAHVLSSGGAVLLSTHAMEEAEALADRVLVLSAGAARCCSSLQELRAKHAGSCTLTLHVREPPAKQLAGEASADVLAMHGPPAAAAATGVGVDALARQLLAKLPGSLVLAQELGLLLLRVPISCGPPAAAAQRQRLFLRQRQQQPQQPDSSIARVLRVVEACRHSAGVLRYSVSCGGLEAELVQLVGLHDSALPAGTDADD</sequence>
<feature type="domain" description="ABC transporter" evidence="12">
    <location>
        <begin position="628"/>
        <end position="862"/>
    </location>
</feature>
<evidence type="ECO:0000256" key="10">
    <source>
        <dbReference type="SAM" id="MobiDB-lite"/>
    </source>
</evidence>
<feature type="region of interest" description="Disordered" evidence="10">
    <location>
        <begin position="1"/>
        <end position="24"/>
    </location>
</feature>
<keyword evidence="7" id="KW-0067">ATP-binding</keyword>
<dbReference type="GO" id="GO:0016020">
    <property type="term" value="C:membrane"/>
    <property type="evidence" value="ECO:0007669"/>
    <property type="project" value="UniProtKB-SubCell"/>
</dbReference>
<evidence type="ECO:0000256" key="2">
    <source>
        <dbReference type="ARBA" id="ARBA00008526"/>
    </source>
</evidence>
<dbReference type="CDD" id="cd03263">
    <property type="entry name" value="ABC_subfamily_A"/>
    <property type="match status" value="2"/>
</dbReference>
<feature type="transmembrane region" description="Helical" evidence="11">
    <location>
        <begin position="531"/>
        <end position="555"/>
    </location>
</feature>
<feature type="domain" description="ABC transporter" evidence="12">
    <location>
        <begin position="1670"/>
        <end position="1909"/>
    </location>
</feature>
<keyword evidence="3" id="KW-0813">Transport</keyword>
<feature type="compositionally biased region" description="Polar residues" evidence="10">
    <location>
        <begin position="8"/>
        <end position="18"/>
    </location>
</feature>
<evidence type="ECO:0000313" key="15">
    <source>
        <dbReference type="Proteomes" id="UP000256970"/>
    </source>
</evidence>
<dbReference type="Pfam" id="PF12698">
    <property type="entry name" value="ABC2_membrane_3"/>
    <property type="match status" value="2"/>
</dbReference>
<dbReference type="PROSITE" id="PS00211">
    <property type="entry name" value="ABC_TRANSPORTER_1"/>
    <property type="match status" value="2"/>
</dbReference>
<evidence type="ECO:0000259" key="12">
    <source>
        <dbReference type="PROSITE" id="PS50893"/>
    </source>
</evidence>
<feature type="transmembrane region" description="Helical" evidence="11">
    <location>
        <begin position="51"/>
        <end position="72"/>
    </location>
</feature>
<dbReference type="Proteomes" id="UP000256970">
    <property type="component" value="Unassembled WGS sequence"/>
</dbReference>
<feature type="compositionally biased region" description="Low complexity" evidence="10">
    <location>
        <begin position="1285"/>
        <end position="1304"/>
    </location>
</feature>
<dbReference type="InterPro" id="IPR017871">
    <property type="entry name" value="ABC_transporter-like_CS"/>
</dbReference>
<dbReference type="GO" id="GO:0140359">
    <property type="term" value="F:ABC-type transporter activity"/>
    <property type="evidence" value="ECO:0007669"/>
    <property type="project" value="InterPro"/>
</dbReference>
<evidence type="ECO:0000256" key="1">
    <source>
        <dbReference type="ARBA" id="ARBA00004141"/>
    </source>
</evidence>
<feature type="region of interest" description="Disordered" evidence="10">
    <location>
        <begin position="1620"/>
        <end position="1662"/>
    </location>
</feature>
<accession>A0A383VSC7</accession>
<dbReference type="EMBL" id="FNXT01001280">
    <property type="protein sequence ID" value="SZX77285.1"/>
    <property type="molecule type" value="Genomic_DNA"/>
</dbReference>
<feature type="transmembrane region" description="Helical" evidence="11">
    <location>
        <begin position="1425"/>
        <end position="1444"/>
    </location>
</feature>
<feature type="region of interest" description="Disordered" evidence="10">
    <location>
        <begin position="232"/>
        <end position="253"/>
    </location>
</feature>
<evidence type="ECO:0000313" key="14">
    <source>
        <dbReference type="EMBL" id="SZX77285.1"/>
    </source>
</evidence>
<dbReference type="SUPFAM" id="SSF52540">
    <property type="entry name" value="P-loop containing nucleoside triphosphate hydrolases"/>
    <property type="match status" value="2"/>
</dbReference>
<dbReference type="Pfam" id="PF00005">
    <property type="entry name" value="ABC_tran"/>
    <property type="match status" value="2"/>
</dbReference>
<evidence type="ECO:0000256" key="6">
    <source>
        <dbReference type="ARBA" id="ARBA00022741"/>
    </source>
</evidence>
<feature type="transmembrane region" description="Helical" evidence="11">
    <location>
        <begin position="1372"/>
        <end position="1395"/>
    </location>
</feature>
<evidence type="ECO:0000256" key="4">
    <source>
        <dbReference type="ARBA" id="ARBA00022692"/>
    </source>
</evidence>
<proteinExistence type="inferred from homology"/>
<organism evidence="13 15">
    <name type="scientific">Tetradesmus obliquus</name>
    <name type="common">Green alga</name>
    <name type="synonym">Acutodesmus obliquus</name>
    <dbReference type="NCBI Taxonomy" id="3088"/>
    <lineage>
        <taxon>Eukaryota</taxon>
        <taxon>Viridiplantae</taxon>
        <taxon>Chlorophyta</taxon>
        <taxon>core chlorophytes</taxon>
        <taxon>Chlorophyceae</taxon>
        <taxon>CS clade</taxon>
        <taxon>Sphaeropleales</taxon>
        <taxon>Scenedesmaceae</taxon>
        <taxon>Tetradesmus</taxon>
    </lineage>
</organism>
<evidence type="ECO:0000256" key="11">
    <source>
        <dbReference type="SAM" id="Phobius"/>
    </source>
</evidence>
<dbReference type="InterPro" id="IPR003593">
    <property type="entry name" value="AAA+_ATPase"/>
</dbReference>
<dbReference type="FunFam" id="3.40.50.300:FF:000335">
    <property type="entry name" value="ATP binding cassette subfamily A member 5"/>
    <property type="match status" value="2"/>
</dbReference>
<feature type="transmembrane region" description="Helical" evidence="11">
    <location>
        <begin position="489"/>
        <end position="510"/>
    </location>
</feature>
<feature type="compositionally biased region" description="Low complexity" evidence="10">
    <location>
        <begin position="599"/>
        <end position="611"/>
    </location>
</feature>
<feature type="transmembrane region" description="Helical" evidence="11">
    <location>
        <begin position="1488"/>
        <end position="1507"/>
    </location>
</feature>
<evidence type="ECO:0000256" key="5">
    <source>
        <dbReference type="ARBA" id="ARBA00022737"/>
    </source>
</evidence>
<dbReference type="InterPro" id="IPR003439">
    <property type="entry name" value="ABC_transporter-like_ATP-bd"/>
</dbReference>
<feature type="region of interest" description="Disordered" evidence="10">
    <location>
        <begin position="1280"/>
        <end position="1313"/>
    </location>
</feature>
<dbReference type="STRING" id="3088.A0A383VSC7"/>
<dbReference type="PANTHER" id="PTHR19229">
    <property type="entry name" value="ATP-BINDING CASSETTE TRANSPORTER SUBFAMILY A ABCA"/>
    <property type="match status" value="1"/>
</dbReference>
<protein>
    <recommendedName>
        <fullName evidence="12">ABC transporter domain-containing protein</fullName>
    </recommendedName>
</protein>
<feature type="transmembrane region" description="Helical" evidence="11">
    <location>
        <begin position="347"/>
        <end position="376"/>
    </location>
</feature>
<dbReference type="SMART" id="SM00382">
    <property type="entry name" value="AAA"/>
    <property type="match status" value="2"/>
</dbReference>
<keyword evidence="15" id="KW-1185">Reference proteome</keyword>
<dbReference type="PANTHER" id="PTHR19229:SF36">
    <property type="entry name" value="ATP-BINDING CASSETTE SUB-FAMILY A MEMBER 2"/>
    <property type="match status" value="1"/>
</dbReference>
<evidence type="ECO:0000256" key="8">
    <source>
        <dbReference type="ARBA" id="ARBA00022989"/>
    </source>
</evidence>